<evidence type="ECO:0000259" key="1">
    <source>
        <dbReference type="Pfam" id="PF00296"/>
    </source>
</evidence>
<gene>
    <name evidence="2" type="ORF">ORI27_20290</name>
</gene>
<reference evidence="2 3" key="1">
    <citation type="submission" date="2022-11" db="EMBL/GenBank/DDBJ databases">
        <title>Mycobacterium sp. nov.</title>
        <authorList>
            <person name="Papic B."/>
            <person name="Spicic S."/>
            <person name="Duvnjak S."/>
        </authorList>
    </citation>
    <scope>NUCLEOTIDE SEQUENCE [LARGE SCALE GENOMIC DNA]</scope>
    <source>
        <strain evidence="2 3">CVI_P4</strain>
    </source>
</reference>
<dbReference type="SUPFAM" id="SSF51679">
    <property type="entry name" value="Bacterial luciferase-like"/>
    <property type="match status" value="1"/>
</dbReference>
<keyword evidence="3" id="KW-1185">Reference proteome</keyword>
<sequence length="333" mass="35166">MSRPKISFACPPGLQSVEHSQIAEKLGYERVWLFDSPALYTDIWISLARIADAVDRIGLGTGVAVPSMRHPMVTASAIAAVEALAPGRLVVAFGTGFTARVAMGQKSMTWKALTEYTRQVRKLLDGDVVEIDGGACQMMHVDELAPNRPIAVPLWVAPSGPKGMSAARELGVDGVLVVSPPSEPLDCAHRGLLVFGTVLRPGEDETSQRVHAAAGPGYTTSVHGLWEYAPDAVASVPGGAEWHEGVKGERPEGERHLVVHQGHLSTVTDRDRVLVAAAGKALLDCGWSGDPDSIAARMDEAGEQGITEVIYTPAGPDVPAELEAFSASAQKAS</sequence>
<comment type="caution">
    <text evidence="2">The sequence shown here is derived from an EMBL/GenBank/DDBJ whole genome shotgun (WGS) entry which is preliminary data.</text>
</comment>
<evidence type="ECO:0000313" key="3">
    <source>
        <dbReference type="Proteomes" id="UP001300745"/>
    </source>
</evidence>
<dbReference type="Gene3D" id="3.20.20.30">
    <property type="entry name" value="Luciferase-like domain"/>
    <property type="match status" value="1"/>
</dbReference>
<protein>
    <submittedName>
        <fullName evidence="2">LLM class flavin-dependent oxidoreductase</fullName>
    </submittedName>
</protein>
<dbReference type="InterPro" id="IPR036661">
    <property type="entry name" value="Luciferase-like_sf"/>
</dbReference>
<dbReference type="Proteomes" id="UP001300745">
    <property type="component" value="Unassembled WGS sequence"/>
</dbReference>
<dbReference type="InterPro" id="IPR011251">
    <property type="entry name" value="Luciferase-like_dom"/>
</dbReference>
<dbReference type="Pfam" id="PF00296">
    <property type="entry name" value="Bac_luciferase"/>
    <property type="match status" value="1"/>
</dbReference>
<accession>A0ABT3SHR3</accession>
<dbReference type="PANTHER" id="PTHR43244:SF2">
    <property type="entry name" value="CONSERVED HYPOTHETICAL ALANINE AND PROLINE-RICH PROTEIN"/>
    <property type="match status" value="1"/>
</dbReference>
<proteinExistence type="predicted"/>
<dbReference type="PANTHER" id="PTHR43244">
    <property type="match status" value="1"/>
</dbReference>
<feature type="domain" description="Luciferase-like" evidence="1">
    <location>
        <begin position="17"/>
        <end position="307"/>
    </location>
</feature>
<dbReference type="EMBL" id="JAPJDO010000020">
    <property type="protein sequence ID" value="MCX2939041.1"/>
    <property type="molecule type" value="Genomic_DNA"/>
</dbReference>
<name>A0ABT3SHR3_9MYCO</name>
<dbReference type="RefSeq" id="WP_265998812.1">
    <property type="nucleotide sequence ID" value="NZ_JAPJDN010000020.1"/>
</dbReference>
<dbReference type="InterPro" id="IPR050564">
    <property type="entry name" value="F420-G6PD/mer"/>
</dbReference>
<organism evidence="2 3">
    <name type="scientific">Mycobacterium pinniadriaticum</name>
    <dbReference type="NCBI Taxonomy" id="2994102"/>
    <lineage>
        <taxon>Bacteria</taxon>
        <taxon>Bacillati</taxon>
        <taxon>Actinomycetota</taxon>
        <taxon>Actinomycetes</taxon>
        <taxon>Mycobacteriales</taxon>
        <taxon>Mycobacteriaceae</taxon>
        <taxon>Mycobacterium</taxon>
    </lineage>
</organism>
<evidence type="ECO:0000313" key="2">
    <source>
        <dbReference type="EMBL" id="MCX2939041.1"/>
    </source>
</evidence>